<keyword evidence="4 13" id="KW-0812">Transmembrane</keyword>
<dbReference type="InterPro" id="IPR003599">
    <property type="entry name" value="Ig_sub"/>
</dbReference>
<dbReference type="OMA" id="YSCWVAG"/>
<dbReference type="AlphaFoldDB" id="A0A401P440"/>
<dbReference type="InterPro" id="IPR031283">
    <property type="entry name" value="AMIGO"/>
</dbReference>
<protein>
    <recommendedName>
        <fullName evidence="15">Ig-like domain-containing protein</fullName>
    </recommendedName>
</protein>
<dbReference type="OrthoDB" id="676979at2759"/>
<keyword evidence="7" id="KW-0130">Cell adhesion</keyword>
<dbReference type="PANTHER" id="PTHR24368:SF1">
    <property type="entry name" value="AMPHOTERIN-INDUCED PROTEIN 1"/>
    <property type="match status" value="1"/>
</dbReference>
<evidence type="ECO:0000256" key="14">
    <source>
        <dbReference type="SAM" id="SignalP"/>
    </source>
</evidence>
<dbReference type="SMART" id="SM00369">
    <property type="entry name" value="LRR_TYP"/>
    <property type="match status" value="5"/>
</dbReference>
<evidence type="ECO:0000256" key="6">
    <source>
        <dbReference type="ARBA" id="ARBA00022737"/>
    </source>
</evidence>
<dbReference type="Pfam" id="PF13855">
    <property type="entry name" value="LRR_8"/>
    <property type="match status" value="1"/>
</dbReference>
<dbReference type="SUPFAM" id="SSF48726">
    <property type="entry name" value="Immunoglobulin"/>
    <property type="match status" value="1"/>
</dbReference>
<keyword evidence="17" id="KW-1185">Reference proteome</keyword>
<evidence type="ECO:0000256" key="9">
    <source>
        <dbReference type="ARBA" id="ARBA00023136"/>
    </source>
</evidence>
<evidence type="ECO:0000256" key="11">
    <source>
        <dbReference type="ARBA" id="ARBA00023180"/>
    </source>
</evidence>
<dbReference type="Gene3D" id="2.60.40.10">
    <property type="entry name" value="Immunoglobulins"/>
    <property type="match status" value="1"/>
</dbReference>
<comment type="caution">
    <text evidence="16">The sequence shown here is derived from an EMBL/GenBank/DDBJ whole genome shotgun (WGS) entry which is preliminary data.</text>
</comment>
<feature type="domain" description="Ig-like" evidence="15">
    <location>
        <begin position="299"/>
        <end position="371"/>
    </location>
</feature>
<reference evidence="16 17" key="1">
    <citation type="journal article" date="2018" name="Nat. Ecol. Evol.">
        <title>Shark genomes provide insights into elasmobranch evolution and the origin of vertebrates.</title>
        <authorList>
            <person name="Hara Y"/>
            <person name="Yamaguchi K"/>
            <person name="Onimaru K"/>
            <person name="Kadota M"/>
            <person name="Koyanagi M"/>
            <person name="Keeley SD"/>
            <person name="Tatsumi K"/>
            <person name="Tanaka K"/>
            <person name="Motone F"/>
            <person name="Kageyama Y"/>
            <person name="Nozu R"/>
            <person name="Adachi N"/>
            <person name="Nishimura O"/>
            <person name="Nakagawa R"/>
            <person name="Tanegashima C"/>
            <person name="Kiyatake I"/>
            <person name="Matsumoto R"/>
            <person name="Murakumo K"/>
            <person name="Nishida K"/>
            <person name="Terakita A"/>
            <person name="Kuratani S"/>
            <person name="Sato K"/>
            <person name="Hyodo S Kuraku.S."/>
        </authorList>
    </citation>
    <scope>NUCLEOTIDE SEQUENCE [LARGE SCALE GENOMIC DNA]</scope>
</reference>
<dbReference type="STRING" id="75743.A0A401P440"/>
<dbReference type="SMART" id="SM00365">
    <property type="entry name" value="LRR_SD22"/>
    <property type="match status" value="3"/>
</dbReference>
<dbReference type="PROSITE" id="PS51450">
    <property type="entry name" value="LRR"/>
    <property type="match status" value="1"/>
</dbReference>
<proteinExistence type="inferred from homology"/>
<evidence type="ECO:0000256" key="2">
    <source>
        <dbReference type="ARBA" id="ARBA00005670"/>
    </source>
</evidence>
<evidence type="ECO:0000256" key="7">
    <source>
        <dbReference type="ARBA" id="ARBA00022889"/>
    </source>
</evidence>
<dbReference type="PROSITE" id="PS50835">
    <property type="entry name" value="IG_LIKE"/>
    <property type="match status" value="1"/>
</dbReference>
<dbReference type="SMART" id="SM00364">
    <property type="entry name" value="LRR_BAC"/>
    <property type="match status" value="3"/>
</dbReference>
<feature type="signal peptide" evidence="14">
    <location>
        <begin position="1"/>
        <end position="40"/>
    </location>
</feature>
<dbReference type="InterPro" id="IPR007110">
    <property type="entry name" value="Ig-like_dom"/>
</dbReference>
<evidence type="ECO:0000256" key="1">
    <source>
        <dbReference type="ARBA" id="ARBA00004479"/>
    </source>
</evidence>
<evidence type="ECO:0000256" key="12">
    <source>
        <dbReference type="ARBA" id="ARBA00023319"/>
    </source>
</evidence>
<gene>
    <name evidence="16" type="ORF">scyTo_0013751</name>
</gene>
<evidence type="ECO:0000259" key="15">
    <source>
        <dbReference type="PROSITE" id="PS50835"/>
    </source>
</evidence>
<keyword evidence="11" id="KW-0325">Glycoprotein</keyword>
<dbReference type="GO" id="GO:0007155">
    <property type="term" value="P:cell adhesion"/>
    <property type="evidence" value="ECO:0007669"/>
    <property type="project" value="UniProtKB-KW"/>
</dbReference>
<keyword evidence="6" id="KW-0677">Repeat</keyword>
<dbReference type="InterPro" id="IPR013783">
    <property type="entry name" value="Ig-like_fold"/>
</dbReference>
<evidence type="ECO:0000256" key="10">
    <source>
        <dbReference type="ARBA" id="ARBA00023157"/>
    </source>
</evidence>
<keyword evidence="8 13" id="KW-1133">Transmembrane helix</keyword>
<keyword evidence="3" id="KW-0433">Leucine-rich repeat</keyword>
<evidence type="ECO:0000313" key="16">
    <source>
        <dbReference type="EMBL" id="GCB67899.1"/>
    </source>
</evidence>
<dbReference type="GO" id="GO:0007420">
    <property type="term" value="P:brain development"/>
    <property type="evidence" value="ECO:0007669"/>
    <property type="project" value="TreeGrafter"/>
</dbReference>
<evidence type="ECO:0000256" key="8">
    <source>
        <dbReference type="ARBA" id="ARBA00022989"/>
    </source>
</evidence>
<dbReference type="EMBL" id="BFAA01007161">
    <property type="protein sequence ID" value="GCB67899.1"/>
    <property type="molecule type" value="Genomic_DNA"/>
</dbReference>
<dbReference type="InterPro" id="IPR036179">
    <property type="entry name" value="Ig-like_dom_sf"/>
</dbReference>
<dbReference type="InterPro" id="IPR032675">
    <property type="entry name" value="LRR_dom_sf"/>
</dbReference>
<keyword evidence="12" id="KW-0393">Immunoglobulin domain</keyword>
<feature type="transmembrane region" description="Helical" evidence="13">
    <location>
        <begin position="387"/>
        <end position="407"/>
    </location>
</feature>
<keyword evidence="5 14" id="KW-0732">Signal</keyword>
<accession>A0A401P440</accession>
<comment type="similarity">
    <text evidence="2">Belongs to the immunoglobulin superfamily. AMIGO family.</text>
</comment>
<dbReference type="Gene3D" id="3.80.10.10">
    <property type="entry name" value="Ribonuclease Inhibitor"/>
    <property type="match status" value="1"/>
</dbReference>
<keyword evidence="10" id="KW-1015">Disulfide bond</keyword>
<name>A0A401P440_SCYTO</name>
<feature type="chain" id="PRO_5019368892" description="Ig-like domain-containing protein" evidence="14">
    <location>
        <begin position="41"/>
        <end position="506"/>
    </location>
</feature>
<sequence length="506" mass="57019">MWLICLMESYLTGGYHCGISYLAVLLLVALCNLCPMSVSALNCHSDCICASNIVSCSKKELGNIPNSLPEYTAVLDLSYNSLTRLRAEWTKVRLSRLHTLLLSHNGLFFTSEEAFTEVPHLKYLDLSSNKLKALEELHFQGLEELEVLLLYNNQISQIDRTAFEGLDMLKKLYLSQNLITRFPQELVKENTRLSGLELLDVSSNKIKSLPVQELNDLPAYLKNGLYIHNNPLVCHCSLYLMVIQWHARQFNSAVDFRNEFKCILPLNHKVSIKLFELQEDYMNCSTIIDSEVEAFLEGTLTFHCDTRLRNMTKVWVTPDNETIQAGLNNQSLKMFPDGSLWLGNLRLEDSGTYTCLATSSQFNETIHVQLRVHNSTASPTHESLNTAYTTLVGCVASVILVLIYLYLTPCHCWCRSKAEMQKSQQEESIHSSILSATSTHDLSGDKAAMDRRVAFIEPTKDMQGQNGKLKPNAVEEFEDKRLLTVPRKKSDCGSIGSVSSDSPIVV</sequence>
<comment type="subcellular location">
    <subcellularLocation>
        <location evidence="1">Membrane</location>
        <topology evidence="1">Single-pass type I membrane protein</topology>
    </subcellularLocation>
</comment>
<dbReference type="PRINTS" id="PR00019">
    <property type="entry name" value="LEURICHRPT"/>
</dbReference>
<dbReference type="GO" id="GO:0016020">
    <property type="term" value="C:membrane"/>
    <property type="evidence" value="ECO:0007669"/>
    <property type="project" value="UniProtKB-SubCell"/>
</dbReference>
<evidence type="ECO:0000256" key="5">
    <source>
        <dbReference type="ARBA" id="ARBA00022729"/>
    </source>
</evidence>
<dbReference type="SMART" id="SM00409">
    <property type="entry name" value="IG"/>
    <property type="match status" value="1"/>
</dbReference>
<dbReference type="Proteomes" id="UP000288216">
    <property type="component" value="Unassembled WGS sequence"/>
</dbReference>
<organism evidence="16 17">
    <name type="scientific">Scyliorhinus torazame</name>
    <name type="common">Cloudy catshark</name>
    <name type="synonym">Catulus torazame</name>
    <dbReference type="NCBI Taxonomy" id="75743"/>
    <lineage>
        <taxon>Eukaryota</taxon>
        <taxon>Metazoa</taxon>
        <taxon>Chordata</taxon>
        <taxon>Craniata</taxon>
        <taxon>Vertebrata</taxon>
        <taxon>Chondrichthyes</taxon>
        <taxon>Elasmobranchii</taxon>
        <taxon>Galeomorphii</taxon>
        <taxon>Galeoidea</taxon>
        <taxon>Carcharhiniformes</taxon>
        <taxon>Scyliorhinidae</taxon>
        <taxon>Scyliorhinus</taxon>
    </lineage>
</organism>
<dbReference type="InterPro" id="IPR001611">
    <property type="entry name" value="Leu-rich_rpt"/>
</dbReference>
<evidence type="ECO:0000256" key="13">
    <source>
        <dbReference type="SAM" id="Phobius"/>
    </source>
</evidence>
<evidence type="ECO:0000313" key="17">
    <source>
        <dbReference type="Proteomes" id="UP000288216"/>
    </source>
</evidence>
<dbReference type="SUPFAM" id="SSF52058">
    <property type="entry name" value="L domain-like"/>
    <property type="match status" value="1"/>
</dbReference>
<keyword evidence="9 13" id="KW-0472">Membrane</keyword>
<dbReference type="InterPro" id="IPR003591">
    <property type="entry name" value="Leu-rich_rpt_typical-subtyp"/>
</dbReference>
<evidence type="ECO:0000256" key="3">
    <source>
        <dbReference type="ARBA" id="ARBA00022614"/>
    </source>
</evidence>
<dbReference type="PANTHER" id="PTHR24368">
    <property type="entry name" value="AMPHOTERIN-INDUCED PROTEIN"/>
    <property type="match status" value="1"/>
</dbReference>
<evidence type="ECO:0000256" key="4">
    <source>
        <dbReference type="ARBA" id="ARBA00022692"/>
    </source>
</evidence>